<dbReference type="InterPro" id="IPR020806">
    <property type="entry name" value="PKS_PP-bd"/>
</dbReference>
<dbReference type="SMART" id="SM00823">
    <property type="entry name" value="PKS_PP"/>
    <property type="match status" value="1"/>
</dbReference>
<organism evidence="4 5">
    <name type="scientific">Streptomyces lunaelactis</name>
    <dbReference type="NCBI Taxonomy" id="1535768"/>
    <lineage>
        <taxon>Bacteria</taxon>
        <taxon>Bacillati</taxon>
        <taxon>Actinomycetota</taxon>
        <taxon>Actinomycetes</taxon>
        <taxon>Kitasatosporales</taxon>
        <taxon>Streptomycetaceae</taxon>
        <taxon>Streptomyces</taxon>
    </lineage>
</organism>
<dbReference type="AlphaFoldDB" id="A0A2R4TB66"/>
<protein>
    <recommendedName>
        <fullName evidence="3">Carrier domain-containing protein</fullName>
    </recommendedName>
</protein>
<dbReference type="EMBL" id="CP026304">
    <property type="protein sequence ID" value="AVZ76368.1"/>
    <property type="molecule type" value="Genomic_DNA"/>
</dbReference>
<name>A0A2R4TB66_9ACTN</name>
<dbReference type="SMART" id="SM01294">
    <property type="entry name" value="PKS_PP_betabranch"/>
    <property type="match status" value="1"/>
</dbReference>
<proteinExistence type="predicted"/>
<dbReference type="OrthoDB" id="9023404at2"/>
<dbReference type="Proteomes" id="UP000244201">
    <property type="component" value="Chromosome"/>
</dbReference>
<dbReference type="InterPro" id="IPR009081">
    <property type="entry name" value="PP-bd_ACP"/>
</dbReference>
<dbReference type="RefSeq" id="WP_108153655.1">
    <property type="nucleotide sequence ID" value="NZ_CP026304.1"/>
</dbReference>
<dbReference type="SUPFAM" id="SSF47336">
    <property type="entry name" value="ACP-like"/>
    <property type="match status" value="1"/>
</dbReference>
<evidence type="ECO:0000313" key="4">
    <source>
        <dbReference type="EMBL" id="AVZ76368.1"/>
    </source>
</evidence>
<dbReference type="Pfam" id="PF00550">
    <property type="entry name" value="PP-binding"/>
    <property type="match status" value="1"/>
</dbReference>
<evidence type="ECO:0000259" key="3">
    <source>
        <dbReference type="PROSITE" id="PS50075"/>
    </source>
</evidence>
<keyword evidence="1" id="KW-0596">Phosphopantetheine</keyword>
<evidence type="ECO:0000256" key="1">
    <source>
        <dbReference type="ARBA" id="ARBA00022450"/>
    </source>
</evidence>
<keyword evidence="5" id="KW-1185">Reference proteome</keyword>
<dbReference type="GO" id="GO:0017000">
    <property type="term" value="P:antibiotic biosynthetic process"/>
    <property type="evidence" value="ECO:0007669"/>
    <property type="project" value="UniProtKB-ARBA"/>
</dbReference>
<evidence type="ECO:0000313" key="5">
    <source>
        <dbReference type="Proteomes" id="UP000244201"/>
    </source>
</evidence>
<dbReference type="InterPro" id="IPR036736">
    <property type="entry name" value="ACP-like_sf"/>
</dbReference>
<dbReference type="KEGG" id="slk:SLUN_33360"/>
<dbReference type="GO" id="GO:0031177">
    <property type="term" value="F:phosphopantetheine binding"/>
    <property type="evidence" value="ECO:0007669"/>
    <property type="project" value="InterPro"/>
</dbReference>
<dbReference type="GeneID" id="55660139"/>
<reference evidence="4 5" key="1">
    <citation type="submission" date="2018-01" db="EMBL/GenBank/DDBJ databases">
        <title>Complete genome sequence of Streptomyces lunaelactis MM109T, a Ferroverdin A producer isolated from cave moonmilk deposits.</title>
        <authorList>
            <person name="Naome A."/>
            <person name="Martinet L."/>
            <person name="Maciejewska M."/>
            <person name="Anderssen S."/>
            <person name="Adam D."/>
            <person name="Tenconi E."/>
            <person name="Deflandre B."/>
            <person name="Arguelles-Arias A."/>
            <person name="Calusinska M."/>
            <person name="Copieters W."/>
            <person name="Karim L."/>
            <person name="Hanikenne M."/>
            <person name="Baurain D."/>
            <person name="van Wezel G."/>
            <person name="Smargiasso N."/>
            <person name="de Pauw E."/>
            <person name="Delfosse P."/>
            <person name="Rigali S."/>
        </authorList>
    </citation>
    <scope>NUCLEOTIDE SEQUENCE [LARGE SCALE GENOMIC DNA]</scope>
    <source>
        <strain evidence="4 5">MM109</strain>
    </source>
</reference>
<gene>
    <name evidence="4" type="ORF">SLUN_33360</name>
</gene>
<keyword evidence="2" id="KW-0597">Phosphoprotein</keyword>
<sequence>MVLQPTGGEAPAPWSTKPVAEFDAHDFRTWLITRLSEYLQRPADEIGPRVPFAEYGLDSVAALSLYGDIEEEFGLFLEPTVAWDHPTADDLARHLAEEFTKAGGEHREV</sequence>
<feature type="domain" description="Carrier" evidence="3">
    <location>
        <begin position="25"/>
        <end position="99"/>
    </location>
</feature>
<dbReference type="PROSITE" id="PS50075">
    <property type="entry name" value="CARRIER"/>
    <property type="match status" value="1"/>
</dbReference>
<accession>A0A2R4TB66</accession>
<evidence type="ECO:0000256" key="2">
    <source>
        <dbReference type="ARBA" id="ARBA00022553"/>
    </source>
</evidence>
<dbReference type="Gene3D" id="1.10.1200.10">
    <property type="entry name" value="ACP-like"/>
    <property type="match status" value="1"/>
</dbReference>